<dbReference type="InterPro" id="IPR044965">
    <property type="entry name" value="Glyco_hydro_17_plant"/>
</dbReference>
<dbReference type="Pfam" id="PF00332">
    <property type="entry name" value="Glyco_hydro_17"/>
    <property type="match status" value="1"/>
</dbReference>
<dbReference type="FunFam" id="1.20.58.1040:FF:000003">
    <property type="entry name" value="glucan endo-1,3-beta-glucosidase 7"/>
    <property type="match status" value="1"/>
</dbReference>
<keyword evidence="10 12" id="KW-0326">Glycosidase</keyword>
<sequence length="459" mass="50798">MKTTKTNLSSLSYFFLSLLLHNITTVESIGVNYGTLGDDLPPPAQVAQFLKDKTNIDRIKIFDVNHDIIQAFANTNIFVTVTVPNGDIPSLTNIRTARRWVSTNIKPFYPATKFLYIAVGNEILHWGPQNLIDNLVPAMRTLHKALIMSGVKDVKVTTPHSLGILESSNPPSSGKFRPGWDVGVLKPMLEFLQETNSSFMVNPYPYFAWAPQQEDYCLFRQNPGINFCSIFLVCAELYTNMWDQLLDAVYMGMVRLGYGHVEIVAAETGWPSMGEPFLKQVNPTNAAAYNGGLIRHLDLGTPMMPKRIIETYIFDLFNENQKPGSIAERNFGLFRPDFSPVYDAGVLRTGPPQPNPQPQPTPKPSTPKRSGANFCVAKPEASDAALQANIDYVCSNGADCKPIQAGGACFDPNNVRAHAQFIMNSYYQTNGRNAFSCDFSGTGVITTNDPSYGSCKYMS</sequence>
<dbReference type="Pfam" id="PF07983">
    <property type="entry name" value="X8"/>
    <property type="match status" value="1"/>
</dbReference>
<evidence type="ECO:0000256" key="13">
    <source>
        <dbReference type="SAM" id="MobiDB-lite"/>
    </source>
</evidence>
<evidence type="ECO:0000313" key="16">
    <source>
        <dbReference type="EMBL" id="WOG93918.1"/>
    </source>
</evidence>
<dbReference type="GO" id="GO:0006952">
    <property type="term" value="P:defense response"/>
    <property type="evidence" value="ECO:0007669"/>
    <property type="project" value="UniProtKB-KW"/>
</dbReference>
<dbReference type="EMBL" id="CP093345">
    <property type="protein sequence ID" value="WOG93918.1"/>
    <property type="molecule type" value="Genomic_DNA"/>
</dbReference>
<reference evidence="16" key="2">
    <citation type="submission" date="2022-03" db="EMBL/GenBank/DDBJ databases">
        <title>Draft title - Genomic analysis of global carrot germplasm unveils the trajectory of domestication and the origin of high carotenoid orange carrot.</title>
        <authorList>
            <person name="Iorizzo M."/>
            <person name="Ellison S."/>
            <person name="Senalik D."/>
            <person name="Macko-Podgorni A."/>
            <person name="Grzebelus D."/>
            <person name="Bostan H."/>
            <person name="Rolling W."/>
            <person name="Curaba J."/>
            <person name="Simon P."/>
        </authorList>
    </citation>
    <scope>NUCLEOTIDE SEQUENCE</scope>
    <source>
        <tissue evidence="16">Leaf</tissue>
    </source>
</reference>
<evidence type="ECO:0000256" key="5">
    <source>
        <dbReference type="ARBA" id="ARBA00022622"/>
    </source>
</evidence>
<evidence type="ECO:0000256" key="11">
    <source>
        <dbReference type="RuleBase" id="RU004335"/>
    </source>
</evidence>
<evidence type="ECO:0000256" key="10">
    <source>
        <dbReference type="ARBA" id="ARBA00023295"/>
    </source>
</evidence>
<evidence type="ECO:0000256" key="4">
    <source>
        <dbReference type="ARBA" id="ARBA00012780"/>
    </source>
</evidence>
<evidence type="ECO:0000259" key="15">
    <source>
        <dbReference type="SMART" id="SM00768"/>
    </source>
</evidence>
<dbReference type="EC" id="3.2.1.39" evidence="4"/>
<comment type="similarity">
    <text evidence="3 11">Belongs to the glycosyl hydrolase 17 family.</text>
</comment>
<evidence type="ECO:0000313" key="17">
    <source>
        <dbReference type="Proteomes" id="UP000077755"/>
    </source>
</evidence>
<dbReference type="GO" id="GO:0005886">
    <property type="term" value="C:plasma membrane"/>
    <property type="evidence" value="ECO:0007669"/>
    <property type="project" value="UniProtKB-SubCell"/>
</dbReference>
<feature type="signal peptide" evidence="14">
    <location>
        <begin position="1"/>
        <end position="28"/>
    </location>
</feature>
<dbReference type="AlphaFoldDB" id="A0AAF0WSY4"/>
<dbReference type="Gene3D" id="3.20.20.80">
    <property type="entry name" value="Glycosidases"/>
    <property type="match status" value="1"/>
</dbReference>
<dbReference type="GO" id="GO:0005975">
    <property type="term" value="P:carbohydrate metabolic process"/>
    <property type="evidence" value="ECO:0007669"/>
    <property type="project" value="InterPro"/>
</dbReference>
<reference evidence="16" key="1">
    <citation type="journal article" date="2016" name="Nat. Genet.">
        <title>A high-quality carrot genome assembly provides new insights into carotenoid accumulation and asterid genome evolution.</title>
        <authorList>
            <person name="Iorizzo M."/>
            <person name="Ellison S."/>
            <person name="Senalik D."/>
            <person name="Zeng P."/>
            <person name="Satapoomin P."/>
            <person name="Huang J."/>
            <person name="Bowman M."/>
            <person name="Iovene M."/>
            <person name="Sanseverino W."/>
            <person name="Cavagnaro P."/>
            <person name="Yildiz M."/>
            <person name="Macko-Podgorni A."/>
            <person name="Moranska E."/>
            <person name="Grzebelus E."/>
            <person name="Grzebelus D."/>
            <person name="Ashrafi H."/>
            <person name="Zheng Z."/>
            <person name="Cheng S."/>
            <person name="Spooner D."/>
            <person name="Van Deynze A."/>
            <person name="Simon P."/>
        </authorList>
    </citation>
    <scope>NUCLEOTIDE SEQUENCE</scope>
    <source>
        <tissue evidence="16">Leaf</tissue>
    </source>
</reference>
<dbReference type="FunFam" id="3.20.20.80:FF:000002">
    <property type="entry name" value="Glucan endo-1,3-beta-glucosidase 3"/>
    <property type="match status" value="1"/>
</dbReference>
<keyword evidence="5" id="KW-0472">Membrane</keyword>
<organism evidence="16 17">
    <name type="scientific">Daucus carota subsp. sativus</name>
    <name type="common">Carrot</name>
    <dbReference type="NCBI Taxonomy" id="79200"/>
    <lineage>
        <taxon>Eukaryota</taxon>
        <taxon>Viridiplantae</taxon>
        <taxon>Streptophyta</taxon>
        <taxon>Embryophyta</taxon>
        <taxon>Tracheophyta</taxon>
        <taxon>Spermatophyta</taxon>
        <taxon>Magnoliopsida</taxon>
        <taxon>eudicotyledons</taxon>
        <taxon>Gunneridae</taxon>
        <taxon>Pentapetalae</taxon>
        <taxon>asterids</taxon>
        <taxon>campanulids</taxon>
        <taxon>Apiales</taxon>
        <taxon>Apiaceae</taxon>
        <taxon>Apioideae</taxon>
        <taxon>Scandiceae</taxon>
        <taxon>Daucinae</taxon>
        <taxon>Daucus</taxon>
        <taxon>Daucus sect. Daucus</taxon>
    </lineage>
</organism>
<dbReference type="SUPFAM" id="SSF51445">
    <property type="entry name" value="(Trans)glycosidases"/>
    <property type="match status" value="1"/>
</dbReference>
<evidence type="ECO:0000256" key="3">
    <source>
        <dbReference type="ARBA" id="ARBA00008773"/>
    </source>
</evidence>
<keyword evidence="6 14" id="KW-0732">Signal</keyword>
<dbReference type="GO" id="GO:0098552">
    <property type="term" value="C:side of membrane"/>
    <property type="evidence" value="ECO:0007669"/>
    <property type="project" value="UniProtKB-KW"/>
</dbReference>
<dbReference type="InterPro" id="IPR000490">
    <property type="entry name" value="Glyco_hydro_17"/>
</dbReference>
<keyword evidence="17" id="KW-1185">Reference proteome</keyword>
<comment type="catalytic activity">
    <reaction evidence="1">
        <text>Hydrolysis of (1-&gt;3)-beta-D-glucosidic linkages in (1-&gt;3)-beta-D-glucans.</text>
        <dbReference type="EC" id="3.2.1.39"/>
    </reaction>
</comment>
<evidence type="ECO:0000256" key="12">
    <source>
        <dbReference type="RuleBase" id="RU004336"/>
    </source>
</evidence>
<dbReference type="PROSITE" id="PS00587">
    <property type="entry name" value="GLYCOSYL_HYDROL_F17"/>
    <property type="match status" value="1"/>
</dbReference>
<name>A0AAF0WSY4_DAUCS</name>
<dbReference type="InterPro" id="IPR012946">
    <property type="entry name" value="X8"/>
</dbReference>
<keyword evidence="8" id="KW-0611">Plant defense</keyword>
<evidence type="ECO:0000256" key="2">
    <source>
        <dbReference type="ARBA" id="ARBA00004609"/>
    </source>
</evidence>
<keyword evidence="7 12" id="KW-0378">Hydrolase</keyword>
<gene>
    <name evidence="16" type="ORF">DCAR_0313206</name>
</gene>
<feature type="region of interest" description="Disordered" evidence="13">
    <location>
        <begin position="345"/>
        <end position="372"/>
    </location>
</feature>
<evidence type="ECO:0000256" key="1">
    <source>
        <dbReference type="ARBA" id="ARBA00000382"/>
    </source>
</evidence>
<keyword evidence="5" id="KW-0449">Lipoprotein</keyword>
<dbReference type="Proteomes" id="UP000077755">
    <property type="component" value="Chromosome 3"/>
</dbReference>
<accession>A0AAF0WSY4</accession>
<evidence type="ECO:0000256" key="6">
    <source>
        <dbReference type="ARBA" id="ARBA00022729"/>
    </source>
</evidence>
<dbReference type="GO" id="GO:0042973">
    <property type="term" value="F:glucan endo-1,3-beta-D-glucosidase activity"/>
    <property type="evidence" value="ECO:0007669"/>
    <property type="project" value="UniProtKB-EC"/>
</dbReference>
<comment type="subcellular location">
    <subcellularLocation>
        <location evidence="2">Cell membrane</location>
        <topology evidence="2">Lipid-anchor</topology>
        <topology evidence="2">GPI-anchor</topology>
    </subcellularLocation>
</comment>
<dbReference type="PANTHER" id="PTHR32227">
    <property type="entry name" value="GLUCAN ENDO-1,3-BETA-GLUCOSIDASE BG1-RELATED-RELATED"/>
    <property type="match status" value="1"/>
</dbReference>
<evidence type="ECO:0000256" key="8">
    <source>
        <dbReference type="ARBA" id="ARBA00022821"/>
    </source>
</evidence>
<protein>
    <recommendedName>
        <fullName evidence="4">glucan endo-1,3-beta-D-glucosidase</fullName>
        <ecNumber evidence="4">3.2.1.39</ecNumber>
    </recommendedName>
</protein>
<dbReference type="SMART" id="SM00768">
    <property type="entry name" value="X8"/>
    <property type="match status" value="1"/>
</dbReference>
<feature type="domain" description="X8" evidence="15">
    <location>
        <begin position="373"/>
        <end position="457"/>
    </location>
</feature>
<keyword evidence="5" id="KW-0325">Glycoprotein</keyword>
<evidence type="ECO:0000256" key="7">
    <source>
        <dbReference type="ARBA" id="ARBA00022801"/>
    </source>
</evidence>
<dbReference type="Gene3D" id="1.20.58.1040">
    <property type="match status" value="1"/>
</dbReference>
<evidence type="ECO:0000256" key="9">
    <source>
        <dbReference type="ARBA" id="ARBA00023157"/>
    </source>
</evidence>
<keyword evidence="9" id="KW-1015">Disulfide bond</keyword>
<keyword evidence="5" id="KW-0336">GPI-anchor</keyword>
<feature type="chain" id="PRO_5042107796" description="glucan endo-1,3-beta-D-glucosidase" evidence="14">
    <location>
        <begin position="29"/>
        <end position="459"/>
    </location>
</feature>
<dbReference type="InterPro" id="IPR017853">
    <property type="entry name" value="GH"/>
</dbReference>
<evidence type="ECO:0000256" key="14">
    <source>
        <dbReference type="SAM" id="SignalP"/>
    </source>
</evidence>
<feature type="compositionally biased region" description="Pro residues" evidence="13">
    <location>
        <begin position="351"/>
        <end position="365"/>
    </location>
</feature>
<proteinExistence type="inferred from homology"/>